<proteinExistence type="predicted"/>
<feature type="region of interest" description="Disordered" evidence="1">
    <location>
        <begin position="446"/>
        <end position="479"/>
    </location>
</feature>
<evidence type="ECO:0000313" key="3">
    <source>
        <dbReference type="Proteomes" id="UP000703269"/>
    </source>
</evidence>
<feature type="region of interest" description="Disordered" evidence="1">
    <location>
        <begin position="1"/>
        <end position="29"/>
    </location>
</feature>
<keyword evidence="3" id="KW-1185">Reference proteome</keyword>
<dbReference type="AlphaFoldDB" id="A0A9P3GQV0"/>
<name>A0A9P3GQV0_9APHY</name>
<dbReference type="EMBL" id="BPQB01000103">
    <property type="protein sequence ID" value="GJE99181.1"/>
    <property type="molecule type" value="Genomic_DNA"/>
</dbReference>
<protein>
    <submittedName>
        <fullName evidence="2">Uncharacterized protein</fullName>
    </submittedName>
</protein>
<gene>
    <name evidence="2" type="ORF">PsYK624_154290</name>
</gene>
<organism evidence="2 3">
    <name type="scientific">Phanerochaete sordida</name>
    <dbReference type="NCBI Taxonomy" id="48140"/>
    <lineage>
        <taxon>Eukaryota</taxon>
        <taxon>Fungi</taxon>
        <taxon>Dikarya</taxon>
        <taxon>Basidiomycota</taxon>
        <taxon>Agaricomycotina</taxon>
        <taxon>Agaricomycetes</taxon>
        <taxon>Polyporales</taxon>
        <taxon>Phanerochaetaceae</taxon>
        <taxon>Phanerochaete</taxon>
    </lineage>
</organism>
<feature type="compositionally biased region" description="Polar residues" evidence="1">
    <location>
        <begin position="1"/>
        <end position="12"/>
    </location>
</feature>
<comment type="caution">
    <text evidence="2">The sequence shown here is derived from an EMBL/GenBank/DDBJ whole genome shotgun (WGS) entry which is preliminary data.</text>
</comment>
<dbReference type="Proteomes" id="UP000703269">
    <property type="component" value="Unassembled WGS sequence"/>
</dbReference>
<reference evidence="2 3" key="1">
    <citation type="submission" date="2021-08" db="EMBL/GenBank/DDBJ databases">
        <title>Draft Genome Sequence of Phanerochaete sordida strain YK-624.</title>
        <authorList>
            <person name="Mori T."/>
            <person name="Dohra H."/>
            <person name="Suzuki T."/>
            <person name="Kawagishi H."/>
            <person name="Hirai H."/>
        </authorList>
    </citation>
    <scope>NUCLEOTIDE SEQUENCE [LARGE SCALE GENOMIC DNA]</scope>
    <source>
        <strain evidence="2 3">YK-624</strain>
    </source>
</reference>
<evidence type="ECO:0000256" key="1">
    <source>
        <dbReference type="SAM" id="MobiDB-lite"/>
    </source>
</evidence>
<evidence type="ECO:0000313" key="2">
    <source>
        <dbReference type="EMBL" id="GJE99181.1"/>
    </source>
</evidence>
<sequence length="521" mass="58878">MPRPQAVQSSDVRQVDIPTMPTSDETDAESIPAAHRLPQEIFKNIIDNALPEFPTSSYYAEDRQVFGHYSLVCRYWAIHTREPIFACLKLRSRDDAKRLLEFAKSTTLGMTIGIYVQEISLELTIPSFSPPWAHLVLHLLPRSLFPNLSQISVVLSQNPTISGEASLSIAPRTPFSDLPRSIPFSASQGVDFLLVDDLHFSSLAHLAIFIASFRKPGKFSQFNKYTPTVFLRRVTWEDGNALETPQLVPLTWTFRGPPEHFPSIKGSSTTPWRWLELFPTRSNVHPMPNAHSARLSHTPQILDRDERHHIYAILRDIRKSERTKTELFDILRGHDAKLSVEPNYLQYHVGGSDTIRFFLNSTGHVAKIWLQFWVHCHYRCSDVDKVLLVLPNIETHVIAFFAALESLTIVVDKHNCTKHQCAAVRARMPRLAAQGKLVVEWAWEPSRGEEGRTSEGSGSQHEEAEEAAETEHGENVLPVASTATVSDIPRLAQELGGDTDEVDEGDMDFIRTLLRYGYEAC</sequence>
<accession>A0A9P3GQV0</accession>